<dbReference type="AlphaFoldDB" id="A0A7H0SPI4"/>
<organism evidence="8 9">
    <name type="scientific">Corynebacterium poyangense</name>
    <dbReference type="NCBI Taxonomy" id="2684405"/>
    <lineage>
        <taxon>Bacteria</taxon>
        <taxon>Bacillati</taxon>
        <taxon>Actinomycetota</taxon>
        <taxon>Actinomycetes</taxon>
        <taxon>Mycobacteriales</taxon>
        <taxon>Corynebacteriaceae</taxon>
        <taxon>Corynebacterium</taxon>
    </lineage>
</organism>
<dbReference type="InterPro" id="IPR010445">
    <property type="entry name" value="LapA_dom"/>
</dbReference>
<sequence>MTQSSPSHSPQSDPHTRTDTSDSSASSPTPSTDDAVITPPPSPRRVQGSLAGSTWVGLIIGALLLILLIVFIVQNQQPATVTLLAWDFTLSAGLIYLLFAIFGALIMALVGGVRMIQLRRQVRQ</sequence>
<keyword evidence="4 6" id="KW-0472">Membrane</keyword>
<evidence type="ECO:0000313" key="9">
    <source>
        <dbReference type="Proteomes" id="UP000516320"/>
    </source>
</evidence>
<protein>
    <submittedName>
        <fullName evidence="8">DUF1049 domain-containing protein</fullName>
    </submittedName>
</protein>
<evidence type="ECO:0000313" key="8">
    <source>
        <dbReference type="EMBL" id="QNQ90459.1"/>
    </source>
</evidence>
<gene>
    <name evidence="8" type="ORF">GP475_07285</name>
</gene>
<keyword evidence="9" id="KW-1185">Reference proteome</keyword>
<dbReference type="Pfam" id="PF06305">
    <property type="entry name" value="LapA_dom"/>
    <property type="match status" value="1"/>
</dbReference>
<proteinExistence type="predicted"/>
<keyword evidence="1" id="KW-1003">Cell membrane</keyword>
<dbReference type="GO" id="GO:0005886">
    <property type="term" value="C:plasma membrane"/>
    <property type="evidence" value="ECO:0007669"/>
    <property type="project" value="InterPro"/>
</dbReference>
<keyword evidence="2 6" id="KW-0812">Transmembrane</keyword>
<feature type="transmembrane region" description="Helical" evidence="6">
    <location>
        <begin position="93"/>
        <end position="116"/>
    </location>
</feature>
<dbReference type="RefSeq" id="WP_187973774.1">
    <property type="nucleotide sequence ID" value="NZ_CP046884.1"/>
</dbReference>
<reference evidence="8 9" key="1">
    <citation type="submission" date="2019-12" db="EMBL/GenBank/DDBJ databases">
        <title>Corynebacterium sp. nov., isolated from feces of the Anser Albifrons in China.</title>
        <authorList>
            <person name="Liu Q."/>
        </authorList>
    </citation>
    <scope>NUCLEOTIDE SEQUENCE [LARGE SCALE GENOMIC DNA]</scope>
    <source>
        <strain evidence="8 9">4H37-19</strain>
    </source>
</reference>
<dbReference type="Proteomes" id="UP000516320">
    <property type="component" value="Chromosome"/>
</dbReference>
<dbReference type="KEGG" id="cpoy:GP475_07285"/>
<feature type="compositionally biased region" description="Low complexity" evidence="5">
    <location>
        <begin position="1"/>
        <end position="13"/>
    </location>
</feature>
<feature type="domain" description="Lipopolysaccharide assembly protein A" evidence="7">
    <location>
        <begin position="74"/>
        <end position="124"/>
    </location>
</feature>
<evidence type="ECO:0000256" key="4">
    <source>
        <dbReference type="ARBA" id="ARBA00023136"/>
    </source>
</evidence>
<evidence type="ECO:0000259" key="7">
    <source>
        <dbReference type="Pfam" id="PF06305"/>
    </source>
</evidence>
<keyword evidence="3 6" id="KW-1133">Transmembrane helix</keyword>
<evidence type="ECO:0000256" key="1">
    <source>
        <dbReference type="ARBA" id="ARBA00022475"/>
    </source>
</evidence>
<evidence type="ECO:0000256" key="5">
    <source>
        <dbReference type="SAM" id="MobiDB-lite"/>
    </source>
</evidence>
<evidence type="ECO:0000256" key="3">
    <source>
        <dbReference type="ARBA" id="ARBA00022989"/>
    </source>
</evidence>
<dbReference type="EMBL" id="CP046884">
    <property type="protein sequence ID" value="QNQ90459.1"/>
    <property type="molecule type" value="Genomic_DNA"/>
</dbReference>
<feature type="region of interest" description="Disordered" evidence="5">
    <location>
        <begin position="1"/>
        <end position="45"/>
    </location>
</feature>
<feature type="compositionally biased region" description="Low complexity" evidence="5">
    <location>
        <begin position="21"/>
        <end position="35"/>
    </location>
</feature>
<accession>A0A7H0SPI4</accession>
<evidence type="ECO:0000256" key="6">
    <source>
        <dbReference type="SAM" id="Phobius"/>
    </source>
</evidence>
<feature type="transmembrane region" description="Helical" evidence="6">
    <location>
        <begin position="54"/>
        <end position="73"/>
    </location>
</feature>
<name>A0A7H0SPI4_9CORY</name>
<evidence type="ECO:0000256" key="2">
    <source>
        <dbReference type="ARBA" id="ARBA00022692"/>
    </source>
</evidence>